<dbReference type="GO" id="GO:0006935">
    <property type="term" value="P:chemotaxis"/>
    <property type="evidence" value="ECO:0007669"/>
    <property type="project" value="InterPro"/>
</dbReference>
<comment type="subcellular location">
    <subcellularLocation>
        <location evidence="1">Cytoplasm</location>
    </subcellularLocation>
</comment>
<dbReference type="RefSeq" id="WP_217659723.1">
    <property type="nucleotide sequence ID" value="NZ_FQZF01000030.1"/>
</dbReference>
<dbReference type="SMART" id="SM00260">
    <property type="entry name" value="CheW"/>
    <property type="match status" value="1"/>
</dbReference>
<dbReference type="Proteomes" id="UP000184387">
    <property type="component" value="Unassembled WGS sequence"/>
</dbReference>
<protein>
    <recommendedName>
        <fullName evidence="2">Chemotaxis protein CheW</fullName>
    </recommendedName>
</protein>
<dbReference type="GO" id="GO:0007165">
    <property type="term" value="P:signal transduction"/>
    <property type="evidence" value="ECO:0007669"/>
    <property type="project" value="InterPro"/>
</dbReference>
<feature type="domain" description="CheW-like" evidence="4">
    <location>
        <begin position="85"/>
        <end position="229"/>
    </location>
</feature>
<evidence type="ECO:0000259" key="4">
    <source>
        <dbReference type="PROSITE" id="PS50851"/>
    </source>
</evidence>
<dbReference type="STRING" id="198092.SAMN02745194_04069"/>
<keyword evidence="3" id="KW-0963">Cytoplasm</keyword>
<gene>
    <name evidence="5" type="ORF">SAMN02745194_04069</name>
</gene>
<keyword evidence="6" id="KW-1185">Reference proteome</keyword>
<name>A0A1M6PDN3_9PROT</name>
<evidence type="ECO:0000313" key="6">
    <source>
        <dbReference type="Proteomes" id="UP000184387"/>
    </source>
</evidence>
<evidence type="ECO:0000313" key="5">
    <source>
        <dbReference type="EMBL" id="SHK06034.1"/>
    </source>
</evidence>
<dbReference type="GO" id="GO:0005829">
    <property type="term" value="C:cytosol"/>
    <property type="evidence" value="ECO:0007669"/>
    <property type="project" value="TreeGrafter"/>
</dbReference>
<evidence type="ECO:0000256" key="2">
    <source>
        <dbReference type="ARBA" id="ARBA00021483"/>
    </source>
</evidence>
<dbReference type="PROSITE" id="PS50851">
    <property type="entry name" value="CHEW"/>
    <property type="match status" value="1"/>
</dbReference>
<dbReference type="Gene3D" id="2.40.50.180">
    <property type="entry name" value="CheA-289, Domain 4"/>
    <property type="match status" value="1"/>
</dbReference>
<organism evidence="5 6">
    <name type="scientific">Muricoccus roseus</name>
    <dbReference type="NCBI Taxonomy" id="198092"/>
    <lineage>
        <taxon>Bacteria</taxon>
        <taxon>Pseudomonadati</taxon>
        <taxon>Pseudomonadota</taxon>
        <taxon>Alphaproteobacteria</taxon>
        <taxon>Acetobacterales</taxon>
        <taxon>Roseomonadaceae</taxon>
        <taxon>Muricoccus</taxon>
    </lineage>
</organism>
<dbReference type="SUPFAM" id="SSF50341">
    <property type="entry name" value="CheW-like"/>
    <property type="match status" value="1"/>
</dbReference>
<dbReference type="Pfam" id="PF01584">
    <property type="entry name" value="CheW"/>
    <property type="match status" value="1"/>
</dbReference>
<dbReference type="InterPro" id="IPR036061">
    <property type="entry name" value="CheW-like_dom_sf"/>
</dbReference>
<sequence>MGPGMNPGIDPCWGRVGVAGDASCPELRAHVHCRNCPTHGRAAAALLDRPPPEGYLAEWTGHVARGSALSGLSLDFARREAARAARSAMIFRIGAEWLALPTGMLQEVAEMRPVHSLPHRRDGVVLGVTNIHGALLICVSLSVLLGLEALAQGGGTGTRRLLVIGPEAGRFVFPADEVHGMHRYAPDALSPPPDTVSRAASSHVRHVLSWEGRSVGLLDGELLLASLNRRIA</sequence>
<dbReference type="AlphaFoldDB" id="A0A1M6PDN3"/>
<dbReference type="Gene3D" id="2.30.30.40">
    <property type="entry name" value="SH3 Domains"/>
    <property type="match status" value="1"/>
</dbReference>
<proteinExistence type="predicted"/>
<dbReference type="InterPro" id="IPR002545">
    <property type="entry name" value="CheW-lke_dom"/>
</dbReference>
<dbReference type="PANTHER" id="PTHR22617:SF45">
    <property type="entry name" value="CHEMOTAXIS PROTEIN CHEW"/>
    <property type="match status" value="1"/>
</dbReference>
<evidence type="ECO:0000256" key="1">
    <source>
        <dbReference type="ARBA" id="ARBA00004496"/>
    </source>
</evidence>
<dbReference type="InterPro" id="IPR039315">
    <property type="entry name" value="CheW"/>
</dbReference>
<evidence type="ECO:0000256" key="3">
    <source>
        <dbReference type="ARBA" id="ARBA00022490"/>
    </source>
</evidence>
<reference evidence="5 6" key="1">
    <citation type="submission" date="2016-11" db="EMBL/GenBank/DDBJ databases">
        <authorList>
            <person name="Jaros S."/>
            <person name="Januszkiewicz K."/>
            <person name="Wedrychowicz H."/>
        </authorList>
    </citation>
    <scope>NUCLEOTIDE SEQUENCE [LARGE SCALE GENOMIC DNA]</scope>
    <source>
        <strain evidence="5 6">DSM 14916</strain>
    </source>
</reference>
<accession>A0A1M6PDN3</accession>
<dbReference type="EMBL" id="FQZF01000030">
    <property type="protein sequence ID" value="SHK06034.1"/>
    <property type="molecule type" value="Genomic_DNA"/>
</dbReference>
<dbReference type="PANTHER" id="PTHR22617">
    <property type="entry name" value="CHEMOTAXIS SENSOR HISTIDINE KINASE-RELATED"/>
    <property type="match status" value="1"/>
</dbReference>